<evidence type="ECO:0000313" key="2">
    <source>
        <dbReference type="Proteomes" id="UP001209570"/>
    </source>
</evidence>
<name>A0AAD5LMI5_PYTIN</name>
<dbReference type="Proteomes" id="UP001209570">
    <property type="component" value="Unassembled WGS sequence"/>
</dbReference>
<protein>
    <submittedName>
        <fullName evidence="1">Uncharacterized protein</fullName>
    </submittedName>
</protein>
<dbReference type="EMBL" id="JAKCXM010000031">
    <property type="protein sequence ID" value="KAJ0406559.1"/>
    <property type="molecule type" value="Genomic_DNA"/>
</dbReference>
<comment type="caution">
    <text evidence="1">The sequence shown here is derived from an EMBL/GenBank/DDBJ whole genome shotgun (WGS) entry which is preliminary data.</text>
</comment>
<keyword evidence="2" id="KW-1185">Reference proteome</keyword>
<reference evidence="1" key="1">
    <citation type="submission" date="2021-12" db="EMBL/GenBank/DDBJ databases">
        <title>Prjna785345.</title>
        <authorList>
            <person name="Rujirawat T."/>
            <person name="Krajaejun T."/>
        </authorList>
    </citation>
    <scope>NUCLEOTIDE SEQUENCE</scope>
    <source>
        <strain evidence="1">Pi057C3</strain>
    </source>
</reference>
<gene>
    <name evidence="1" type="ORF">P43SY_004448</name>
</gene>
<sequence length="145" mass="16783">MTRNSLSSPLFGARDSQDIGRIKRFFRRSIYSSTSDEEETPEDPPRPNEEIERCVRLLGRVHRVSIEQSVRYHIHRHYTVYVYINDEWQTLPGSAQDPAYELDYSYAEFMELSRALYSAHSSSPLEQQVGARWAVEDVLQRGAGA</sequence>
<evidence type="ECO:0000313" key="1">
    <source>
        <dbReference type="EMBL" id="KAJ0406559.1"/>
    </source>
</evidence>
<dbReference type="AlphaFoldDB" id="A0AAD5LMI5"/>
<proteinExistence type="predicted"/>
<organism evidence="1 2">
    <name type="scientific">Pythium insidiosum</name>
    <name type="common">Pythiosis disease agent</name>
    <dbReference type="NCBI Taxonomy" id="114742"/>
    <lineage>
        <taxon>Eukaryota</taxon>
        <taxon>Sar</taxon>
        <taxon>Stramenopiles</taxon>
        <taxon>Oomycota</taxon>
        <taxon>Peronosporomycetes</taxon>
        <taxon>Pythiales</taxon>
        <taxon>Pythiaceae</taxon>
        <taxon>Pythium</taxon>
    </lineage>
</organism>
<accession>A0AAD5LMI5</accession>